<comment type="caution">
    <text evidence="2">The sequence shown here is derived from an EMBL/GenBank/DDBJ whole genome shotgun (WGS) entry which is preliminary data.</text>
</comment>
<evidence type="ECO:0000256" key="1">
    <source>
        <dbReference type="SAM" id="MobiDB-lite"/>
    </source>
</evidence>
<dbReference type="AlphaFoldDB" id="A0A8T1V4I4"/>
<dbReference type="Proteomes" id="UP000694044">
    <property type="component" value="Unassembled WGS sequence"/>
</dbReference>
<feature type="compositionally biased region" description="Basic and acidic residues" evidence="1">
    <location>
        <begin position="20"/>
        <end position="30"/>
    </location>
</feature>
<name>A0A8T1V4I4_9STRA</name>
<accession>A0A8T1V4I4</accession>
<evidence type="ECO:0000313" key="3">
    <source>
        <dbReference type="Proteomes" id="UP000694044"/>
    </source>
</evidence>
<proteinExistence type="predicted"/>
<evidence type="ECO:0000313" key="2">
    <source>
        <dbReference type="EMBL" id="KAG7375210.1"/>
    </source>
</evidence>
<sequence length="223" mass="24429">MLGASQVALGTLRSTQDGPSRMETKQDAADARQAQQDESLRRVFQAIQTLATKAASQEERVIRSLNTRGWDPDGSQSCEFVPRRNRVETPTLASPVDSVPEITEFLADDLDPEATLRFDSSDPPAVVPNGLELCRDDTLRARDVLLLGMDVSWLARVDDRYDRSTRRNSTACTRGSPGRVRAALAATPSRRRSGQAYVVYGPPTEPECATGILPTEDSVARNL</sequence>
<gene>
    <name evidence="2" type="ORF">PHYPSEUDO_002560</name>
</gene>
<feature type="region of interest" description="Disordered" evidence="1">
    <location>
        <begin position="1"/>
        <end position="37"/>
    </location>
</feature>
<keyword evidence="3" id="KW-1185">Reference proteome</keyword>
<organism evidence="2 3">
    <name type="scientific">Phytophthora pseudosyringae</name>
    <dbReference type="NCBI Taxonomy" id="221518"/>
    <lineage>
        <taxon>Eukaryota</taxon>
        <taxon>Sar</taxon>
        <taxon>Stramenopiles</taxon>
        <taxon>Oomycota</taxon>
        <taxon>Peronosporomycetes</taxon>
        <taxon>Peronosporales</taxon>
        <taxon>Peronosporaceae</taxon>
        <taxon>Phytophthora</taxon>
    </lineage>
</organism>
<protein>
    <submittedName>
        <fullName evidence="2">Uncharacterized protein</fullName>
    </submittedName>
</protein>
<dbReference type="EMBL" id="JAGDFM010001464">
    <property type="protein sequence ID" value="KAG7375210.1"/>
    <property type="molecule type" value="Genomic_DNA"/>
</dbReference>
<reference evidence="2" key="1">
    <citation type="submission" date="2021-02" db="EMBL/GenBank/DDBJ databases">
        <authorList>
            <person name="Palmer J.M."/>
        </authorList>
    </citation>
    <scope>NUCLEOTIDE SEQUENCE</scope>
    <source>
        <strain evidence="2">SCRP734</strain>
    </source>
</reference>